<dbReference type="GO" id="GO:0019305">
    <property type="term" value="P:dTDP-rhamnose biosynthetic process"/>
    <property type="evidence" value="ECO:0007669"/>
    <property type="project" value="UniProtKB-UniPathway"/>
</dbReference>
<dbReference type="InterPro" id="IPR029903">
    <property type="entry name" value="RmlD-like-bd"/>
</dbReference>
<dbReference type="Pfam" id="PF04321">
    <property type="entry name" value="RmlD_sub_bind"/>
    <property type="match status" value="1"/>
</dbReference>
<comment type="pathway">
    <text evidence="2">Carbohydrate biosynthesis; dTDP-L-rhamnose biosynthesis.</text>
</comment>
<dbReference type="Proteomes" id="UP000467236">
    <property type="component" value="Chromosome"/>
</dbReference>
<proteinExistence type="inferred from homology"/>
<comment type="function">
    <text evidence="2">Catalyzes the reduction of dTDP-6-deoxy-L-lyxo-4-hexulose to yield dTDP-L-rhamnose.</text>
</comment>
<name>A0A7I7MQT9_9MYCO</name>
<dbReference type="UniPathway" id="UPA00124"/>
<dbReference type="InterPro" id="IPR036291">
    <property type="entry name" value="NAD(P)-bd_dom_sf"/>
</dbReference>
<dbReference type="PANTHER" id="PTHR10491">
    <property type="entry name" value="DTDP-4-DEHYDRORHAMNOSE REDUCTASE"/>
    <property type="match status" value="1"/>
</dbReference>
<dbReference type="EMBL" id="AP022575">
    <property type="protein sequence ID" value="BBX74591.1"/>
    <property type="molecule type" value="Genomic_DNA"/>
</dbReference>
<keyword evidence="5" id="KW-1185">Reference proteome</keyword>
<dbReference type="KEGG" id="mshj:MSHI_24970"/>
<reference evidence="4 5" key="1">
    <citation type="journal article" date="2019" name="Emerg. Microbes Infect.">
        <title>Comprehensive subspecies identification of 175 nontuberculous mycobacteria species based on 7547 genomic profiles.</title>
        <authorList>
            <person name="Matsumoto Y."/>
            <person name="Kinjo T."/>
            <person name="Motooka D."/>
            <person name="Nabeya D."/>
            <person name="Jung N."/>
            <person name="Uechi K."/>
            <person name="Horii T."/>
            <person name="Iida T."/>
            <person name="Fujita J."/>
            <person name="Nakamura S."/>
        </authorList>
    </citation>
    <scope>NUCLEOTIDE SEQUENCE [LARGE SCALE GENOMIC DNA]</scope>
    <source>
        <strain evidence="4 5">JCM 14233</strain>
    </source>
</reference>
<evidence type="ECO:0000313" key="4">
    <source>
        <dbReference type="EMBL" id="BBX74591.1"/>
    </source>
</evidence>
<dbReference type="Gene3D" id="3.40.50.720">
    <property type="entry name" value="NAD(P)-binding Rossmann-like Domain"/>
    <property type="match status" value="1"/>
</dbReference>
<dbReference type="PANTHER" id="PTHR10491:SF4">
    <property type="entry name" value="METHIONINE ADENOSYLTRANSFERASE 2 SUBUNIT BETA"/>
    <property type="match status" value="1"/>
</dbReference>
<dbReference type="InterPro" id="IPR005913">
    <property type="entry name" value="dTDP_dehydrorham_reduct"/>
</dbReference>
<evidence type="ECO:0000313" key="5">
    <source>
        <dbReference type="Proteomes" id="UP000467236"/>
    </source>
</evidence>
<dbReference type="AlphaFoldDB" id="A0A7I7MQT9"/>
<accession>A0A7I7MQT9</accession>
<evidence type="ECO:0000259" key="3">
    <source>
        <dbReference type="Pfam" id="PF04321"/>
    </source>
</evidence>
<evidence type="ECO:0000256" key="1">
    <source>
        <dbReference type="ARBA" id="ARBA00010944"/>
    </source>
</evidence>
<organism evidence="4 5">
    <name type="scientific">Mycobacterium shinjukuense</name>
    <dbReference type="NCBI Taxonomy" id="398694"/>
    <lineage>
        <taxon>Bacteria</taxon>
        <taxon>Bacillati</taxon>
        <taxon>Actinomycetota</taxon>
        <taxon>Actinomycetes</taxon>
        <taxon>Mycobacteriales</taxon>
        <taxon>Mycobacteriaceae</taxon>
        <taxon>Mycobacterium</taxon>
    </lineage>
</organism>
<dbReference type="CDD" id="cd05254">
    <property type="entry name" value="dTDP_HR_like_SDR_e"/>
    <property type="match status" value="1"/>
</dbReference>
<keyword evidence="2" id="KW-0560">Oxidoreductase</keyword>
<dbReference type="EC" id="1.1.1.133" evidence="2"/>
<dbReference type="Gene3D" id="3.90.25.10">
    <property type="entry name" value="UDP-galactose 4-epimerase, domain 1"/>
    <property type="match status" value="1"/>
</dbReference>
<comment type="similarity">
    <text evidence="1 2">Belongs to the dTDP-4-dehydrorhamnose reductase family.</text>
</comment>
<protein>
    <recommendedName>
        <fullName evidence="2">dTDP-4-dehydrorhamnose reductase</fullName>
        <ecNumber evidence="2">1.1.1.133</ecNumber>
    </recommendedName>
</protein>
<sequence length="325" mass="34108">MRVAGPGVPEECPGRATLETMSGRILITGAGGQLGSHLTARAAREGRDTQAFTSSQWDVTDPGAAERIIQSGDVVVNCAAYTDVDGAETDEARCYAVNATGPEHLARACARAGARLIHVSTDFVFGGDFGDAQPRPYEPSDPTQPRGVYACSKLTGERAVLQTLPEAVVVRTAWVYTGGAGKDFVAVMRRLAAGDGPVDVVDDQTGSPTYVVDLAAAVLQVVDCLDESHVRGRILHAANQGAVSRFGQARAVFEECGADPQRVRPVSSAQFPRPAPRPCYSALSGREWAAAGFAPLRPWRSALVAALAAARRGAAVDPALPSTRD</sequence>
<dbReference type="NCBIfam" id="TIGR01214">
    <property type="entry name" value="rmlD"/>
    <property type="match status" value="1"/>
</dbReference>
<feature type="domain" description="RmlD-like substrate binding" evidence="3">
    <location>
        <begin position="24"/>
        <end position="310"/>
    </location>
</feature>
<dbReference type="GO" id="GO:0005829">
    <property type="term" value="C:cytosol"/>
    <property type="evidence" value="ECO:0007669"/>
    <property type="project" value="TreeGrafter"/>
</dbReference>
<evidence type="ECO:0000256" key="2">
    <source>
        <dbReference type="RuleBase" id="RU364082"/>
    </source>
</evidence>
<keyword evidence="2" id="KW-0521">NADP</keyword>
<dbReference type="GO" id="GO:0008831">
    <property type="term" value="F:dTDP-4-dehydrorhamnose reductase activity"/>
    <property type="evidence" value="ECO:0007669"/>
    <property type="project" value="UniProtKB-EC"/>
</dbReference>
<dbReference type="SUPFAM" id="SSF51735">
    <property type="entry name" value="NAD(P)-binding Rossmann-fold domains"/>
    <property type="match status" value="1"/>
</dbReference>
<gene>
    <name evidence="4" type="primary">rmlD</name>
    <name evidence="4" type="ORF">MSHI_24970</name>
</gene>